<dbReference type="GO" id="GO:0005886">
    <property type="term" value="C:plasma membrane"/>
    <property type="evidence" value="ECO:0007669"/>
    <property type="project" value="TreeGrafter"/>
</dbReference>
<evidence type="ECO:0000313" key="4">
    <source>
        <dbReference type="Proteomes" id="UP000033519"/>
    </source>
</evidence>
<reference evidence="2 4" key="1">
    <citation type="submission" date="2015-03" db="EMBL/GenBank/DDBJ databases">
        <authorList>
            <person name="Lepp D."/>
            <person name="Hassan Y.I."/>
            <person name="Li X.-Z."/>
            <person name="Zhou T."/>
        </authorList>
    </citation>
    <scope>NUCLEOTIDE SEQUENCE [LARGE SCALE GENOMIC DNA]</scope>
    <source>
        <strain evidence="2 4">Cr7-05</strain>
    </source>
</reference>
<protein>
    <submittedName>
        <fullName evidence="2">Membrane protein</fullName>
    </submittedName>
    <submittedName>
        <fullName evidence="3">Transporter family-2 protein</fullName>
    </submittedName>
</protein>
<dbReference type="EMBL" id="FOMB01000014">
    <property type="protein sequence ID" value="SFC90810.1"/>
    <property type="molecule type" value="Genomic_DNA"/>
</dbReference>
<dbReference type="Pfam" id="PF04657">
    <property type="entry name" value="DMT_YdcZ"/>
    <property type="match status" value="1"/>
</dbReference>
<feature type="transmembrane region" description="Helical" evidence="1">
    <location>
        <begin position="66"/>
        <end position="87"/>
    </location>
</feature>
<reference evidence="3 5" key="2">
    <citation type="submission" date="2016-10" db="EMBL/GenBank/DDBJ databases">
        <authorList>
            <person name="de Groot N.N."/>
        </authorList>
    </citation>
    <scope>NUCLEOTIDE SEQUENCE [LARGE SCALE GENOMIC DNA]</scope>
    <source>
        <strain evidence="3 5">CGMCC 1.10210</strain>
    </source>
</reference>
<dbReference type="EMBL" id="LAPV01000192">
    <property type="protein sequence ID" value="KKC31299.1"/>
    <property type="molecule type" value="Genomic_DNA"/>
</dbReference>
<evidence type="ECO:0000313" key="5">
    <source>
        <dbReference type="Proteomes" id="UP000182258"/>
    </source>
</evidence>
<dbReference type="STRING" id="728005.SAMN04488059_11455"/>
<dbReference type="RefSeq" id="WP_046172789.1">
    <property type="nucleotide sequence ID" value="NZ_FOMB01000014.1"/>
</dbReference>
<dbReference type="OrthoDB" id="7851303at2"/>
<name>A0A0F5PU07_9HYPH</name>
<feature type="transmembrane region" description="Helical" evidence="1">
    <location>
        <begin position="36"/>
        <end position="54"/>
    </location>
</feature>
<accession>A0A0F5PU07</accession>
<dbReference type="Proteomes" id="UP000182258">
    <property type="component" value="Unassembled WGS sequence"/>
</dbReference>
<evidence type="ECO:0000313" key="3">
    <source>
        <dbReference type="EMBL" id="SFC90810.1"/>
    </source>
</evidence>
<dbReference type="PATRIC" id="fig|728005.3.peg.2364"/>
<dbReference type="PANTHER" id="PTHR34821:SF2">
    <property type="entry name" value="INNER MEMBRANE PROTEIN YDCZ"/>
    <property type="match status" value="1"/>
</dbReference>
<sequence length="140" mass="14487">MTLFITYALTAGILVGLSRQLNGRLALSTSPLIASFFNHAIGFVFLTILGLILGNLLLPGASSTPWWAYLGGPVGVIFVASGSWLIARIGAVNTALLVIGGQMVSGVALDLARGAPLTLWASALGVVLILAGMALTQKRR</sequence>
<keyword evidence="1" id="KW-0812">Transmembrane</keyword>
<keyword evidence="1" id="KW-0472">Membrane</keyword>
<dbReference type="Proteomes" id="UP000033519">
    <property type="component" value="Unassembled WGS sequence"/>
</dbReference>
<proteinExistence type="predicted"/>
<dbReference type="AlphaFoldDB" id="A0A0F5PU07"/>
<gene>
    <name evidence="3" type="ORF">SAMN04488059_11455</name>
    <name evidence="2" type="ORF">WH91_20125</name>
</gene>
<evidence type="ECO:0000313" key="2">
    <source>
        <dbReference type="EMBL" id="KKC31299.1"/>
    </source>
</evidence>
<keyword evidence="4" id="KW-1185">Reference proteome</keyword>
<feature type="transmembrane region" description="Helical" evidence="1">
    <location>
        <begin position="117"/>
        <end position="136"/>
    </location>
</feature>
<dbReference type="InterPro" id="IPR006750">
    <property type="entry name" value="YdcZ"/>
</dbReference>
<dbReference type="PANTHER" id="PTHR34821">
    <property type="entry name" value="INNER MEMBRANE PROTEIN YDCZ"/>
    <property type="match status" value="1"/>
</dbReference>
<evidence type="ECO:0000256" key="1">
    <source>
        <dbReference type="SAM" id="Phobius"/>
    </source>
</evidence>
<keyword evidence="1" id="KW-1133">Transmembrane helix</keyword>
<organism evidence="3 5">
    <name type="scientific">Devosia psychrophila</name>
    <dbReference type="NCBI Taxonomy" id="728005"/>
    <lineage>
        <taxon>Bacteria</taxon>
        <taxon>Pseudomonadati</taxon>
        <taxon>Pseudomonadota</taxon>
        <taxon>Alphaproteobacteria</taxon>
        <taxon>Hyphomicrobiales</taxon>
        <taxon>Devosiaceae</taxon>
        <taxon>Devosia</taxon>
    </lineage>
</organism>